<dbReference type="EMBL" id="PXWF02000173">
    <property type="protein sequence ID" value="PWF48598.1"/>
    <property type="molecule type" value="Genomic_DNA"/>
</dbReference>
<dbReference type="Proteomes" id="UP000241421">
    <property type="component" value="Unassembled WGS sequence"/>
</dbReference>
<comment type="caution">
    <text evidence="1">The sequence shown here is derived from an EMBL/GenBank/DDBJ whole genome shotgun (WGS) entry which is preliminary data.</text>
</comment>
<evidence type="ECO:0000313" key="2">
    <source>
        <dbReference type="Proteomes" id="UP000241421"/>
    </source>
</evidence>
<protein>
    <submittedName>
        <fullName evidence="1">Uncharacterized protein</fullName>
    </submittedName>
</protein>
<dbReference type="AlphaFoldDB" id="A0A2U2HM51"/>
<reference evidence="1 2" key="1">
    <citation type="submission" date="2018-04" db="EMBL/GenBank/DDBJ databases">
        <title>Massilia violaceinigra sp. nov., a novel purple-pigmented bacterium isolated from Tianshan glacier, Xinjiang, China.</title>
        <authorList>
            <person name="Wang H."/>
        </authorList>
    </citation>
    <scope>NUCLEOTIDE SEQUENCE [LARGE SCALE GENOMIC DNA]</scope>
    <source>
        <strain evidence="1 2">B448-2</strain>
    </source>
</reference>
<proteinExistence type="predicted"/>
<evidence type="ECO:0000313" key="1">
    <source>
        <dbReference type="EMBL" id="PWF48598.1"/>
    </source>
</evidence>
<name>A0A2U2HM51_9BURK</name>
<sequence length="123" mass="12761">MGFLAGGGGALLYLGVEGGDGDGSGGGRRGGGGRGGLWRGRGWRCGRLRRQQQQKEAADDAFANCLHAGCWLRMVHILSLSWTIASGARAGARVLVGTKLSACATQQLVSGMQIHLPNKIVSN</sequence>
<gene>
    <name evidence="1" type="ORF">C7C56_010855</name>
</gene>
<accession>A0A2U2HM51</accession>
<keyword evidence="2" id="KW-1185">Reference proteome</keyword>
<organism evidence="1 2">
    <name type="scientific">Massilia glaciei</name>
    <dbReference type="NCBI Taxonomy" id="1524097"/>
    <lineage>
        <taxon>Bacteria</taxon>
        <taxon>Pseudomonadati</taxon>
        <taxon>Pseudomonadota</taxon>
        <taxon>Betaproteobacteria</taxon>
        <taxon>Burkholderiales</taxon>
        <taxon>Oxalobacteraceae</taxon>
        <taxon>Telluria group</taxon>
        <taxon>Massilia</taxon>
    </lineage>
</organism>